<dbReference type="Gene3D" id="3.60.10.10">
    <property type="entry name" value="Endonuclease/exonuclease/phosphatase"/>
    <property type="match status" value="1"/>
</dbReference>
<evidence type="ECO:0000256" key="3">
    <source>
        <dbReference type="ARBA" id="ARBA00022723"/>
    </source>
</evidence>
<keyword evidence="4 12" id="KW-0863">Zinc-finger</keyword>
<dbReference type="EC" id="3.1.-.-" evidence="13"/>
<evidence type="ECO:0000256" key="12">
    <source>
        <dbReference type="PROSITE-ProRule" id="PRU01343"/>
    </source>
</evidence>
<keyword evidence="13" id="KW-0227">DNA damage</keyword>
<dbReference type="SUPFAM" id="SSF56219">
    <property type="entry name" value="DNase I-like"/>
    <property type="match status" value="1"/>
</dbReference>
<comment type="cofactor">
    <cofactor evidence="10 13">
        <name>Mg(2+)</name>
        <dbReference type="ChEBI" id="CHEBI:18420"/>
    </cofactor>
    <cofactor evidence="10 13">
        <name>Mn(2+)</name>
        <dbReference type="ChEBI" id="CHEBI:29035"/>
    </cofactor>
    <text evidence="10 13">Probably binds two magnesium or manganese ions per subunit.</text>
</comment>
<evidence type="ECO:0000256" key="4">
    <source>
        <dbReference type="ARBA" id="ARBA00022771"/>
    </source>
</evidence>
<comment type="catalytic activity">
    <reaction evidence="1">
        <text>Exonucleolytic cleavage in the 3'- to 5'-direction to yield nucleoside 5'-phosphates.</text>
        <dbReference type="EC" id="3.1.11.2"/>
    </reaction>
</comment>
<dbReference type="GO" id="GO:0006284">
    <property type="term" value="P:base-excision repair"/>
    <property type="evidence" value="ECO:0007669"/>
    <property type="project" value="TreeGrafter"/>
</dbReference>
<evidence type="ECO:0000256" key="1">
    <source>
        <dbReference type="ARBA" id="ARBA00000493"/>
    </source>
</evidence>
<dbReference type="GO" id="GO:0016829">
    <property type="term" value="F:lyase activity"/>
    <property type="evidence" value="ECO:0007669"/>
    <property type="project" value="UniProtKB-KW"/>
</dbReference>
<reference evidence="16 17" key="1">
    <citation type="submission" date="2019-07" db="EMBL/GenBank/DDBJ databases">
        <title>Draft genome assembly of a fouling barnacle, Amphibalanus amphitrite (Darwin, 1854): The first reference genome for Thecostraca.</title>
        <authorList>
            <person name="Kim W."/>
        </authorList>
    </citation>
    <scope>NUCLEOTIDE SEQUENCE [LARGE SCALE GENOMIC DNA]</scope>
    <source>
        <strain evidence="16">SNU_AA5</strain>
        <tissue evidence="16">Soma without cirri and trophi</tissue>
    </source>
</reference>
<dbReference type="PROSITE" id="PS51435">
    <property type="entry name" value="AP_NUCLEASE_F1_4"/>
    <property type="match status" value="1"/>
</dbReference>
<dbReference type="GO" id="GO:0008270">
    <property type="term" value="F:zinc ion binding"/>
    <property type="evidence" value="ECO:0007669"/>
    <property type="project" value="UniProtKB-KW"/>
</dbReference>
<feature type="binding site" evidence="10">
    <location>
        <position position="200"/>
    </location>
    <ligand>
        <name>Mg(2+)</name>
        <dbReference type="ChEBI" id="CHEBI:18420"/>
        <label>1</label>
    </ligand>
</feature>
<evidence type="ECO:0000313" key="17">
    <source>
        <dbReference type="Proteomes" id="UP000440578"/>
    </source>
</evidence>
<keyword evidence="3 10" id="KW-0479">Metal-binding</keyword>
<dbReference type="AlphaFoldDB" id="A0A6A4WDW9"/>
<feature type="binding site" evidence="10">
    <location>
        <position position="306"/>
    </location>
    <ligand>
        <name>Mg(2+)</name>
        <dbReference type="ChEBI" id="CHEBI:18420"/>
        <label>1</label>
    </ligand>
</feature>
<feature type="binding site" evidence="10">
    <location>
        <position position="44"/>
    </location>
    <ligand>
        <name>Mg(2+)</name>
        <dbReference type="ChEBI" id="CHEBI:18420"/>
        <label>1</label>
    </ligand>
</feature>
<dbReference type="InterPro" id="IPR005135">
    <property type="entry name" value="Endo/exonuclease/phosphatase"/>
</dbReference>
<feature type="binding site" evidence="10">
    <location>
        <position position="18"/>
    </location>
    <ligand>
        <name>Mg(2+)</name>
        <dbReference type="ChEBI" id="CHEBI:18420"/>
        <label>1</label>
    </ligand>
</feature>
<feature type="region of interest" description="Disordered" evidence="14">
    <location>
        <begin position="345"/>
        <end position="459"/>
    </location>
</feature>
<evidence type="ECO:0000256" key="13">
    <source>
        <dbReference type="RuleBase" id="RU362131"/>
    </source>
</evidence>
<dbReference type="InterPro" id="IPR004808">
    <property type="entry name" value="AP_endonuc_1"/>
</dbReference>
<comment type="similarity">
    <text evidence="2 13">Belongs to the DNA repair enzymes AP/ExoA family.</text>
</comment>
<gene>
    <name evidence="16" type="primary">APEX2</name>
    <name evidence="16" type="ORF">FJT64_003016</name>
</gene>
<evidence type="ECO:0000256" key="6">
    <source>
        <dbReference type="ARBA" id="ARBA00022833"/>
    </source>
</evidence>
<dbReference type="PANTHER" id="PTHR22748">
    <property type="entry name" value="AP ENDONUCLEASE"/>
    <property type="match status" value="1"/>
</dbReference>
<dbReference type="PANTHER" id="PTHR22748:SF4">
    <property type="entry name" value="DNA-(APURINIC OR APYRIMIDINIC SITE) ENDONUCLEASE 2"/>
    <property type="match status" value="1"/>
</dbReference>
<dbReference type="OrthoDB" id="498125at2759"/>
<evidence type="ECO:0000256" key="7">
    <source>
        <dbReference type="ARBA" id="ARBA00022842"/>
    </source>
</evidence>
<dbReference type="Pfam" id="PF06839">
    <property type="entry name" value="Zn_ribbon_GRF"/>
    <property type="match status" value="1"/>
</dbReference>
<organism evidence="16 17">
    <name type="scientific">Amphibalanus amphitrite</name>
    <name type="common">Striped barnacle</name>
    <name type="synonym">Balanus amphitrite</name>
    <dbReference type="NCBI Taxonomy" id="1232801"/>
    <lineage>
        <taxon>Eukaryota</taxon>
        <taxon>Metazoa</taxon>
        <taxon>Ecdysozoa</taxon>
        <taxon>Arthropoda</taxon>
        <taxon>Crustacea</taxon>
        <taxon>Multicrustacea</taxon>
        <taxon>Cirripedia</taxon>
        <taxon>Thoracica</taxon>
        <taxon>Thoracicalcarea</taxon>
        <taxon>Balanomorpha</taxon>
        <taxon>Balanoidea</taxon>
        <taxon>Balanidae</taxon>
        <taxon>Amphibalaninae</taxon>
        <taxon>Amphibalanus</taxon>
    </lineage>
</organism>
<dbReference type="Proteomes" id="UP000440578">
    <property type="component" value="Unassembled WGS sequence"/>
</dbReference>
<keyword evidence="7 10" id="KW-0460">Magnesium</keyword>
<evidence type="ECO:0000256" key="9">
    <source>
        <dbReference type="PIRSR" id="PIRSR604808-1"/>
    </source>
</evidence>
<evidence type="ECO:0000256" key="10">
    <source>
        <dbReference type="PIRSR" id="PIRSR604808-2"/>
    </source>
</evidence>
<keyword evidence="13" id="KW-0234">DNA repair</keyword>
<dbReference type="GO" id="GO:0005634">
    <property type="term" value="C:nucleus"/>
    <property type="evidence" value="ECO:0007669"/>
    <property type="project" value="TreeGrafter"/>
</dbReference>
<evidence type="ECO:0000313" key="16">
    <source>
        <dbReference type="EMBL" id="KAF0302034.1"/>
    </source>
</evidence>
<evidence type="ECO:0000256" key="5">
    <source>
        <dbReference type="ARBA" id="ARBA00022801"/>
    </source>
</evidence>
<accession>A0A6A4WDW9</accession>
<keyword evidence="16" id="KW-0456">Lyase</keyword>
<feature type="active site" evidence="9">
    <location>
        <position position="157"/>
    </location>
</feature>
<dbReference type="PROSITE" id="PS51999">
    <property type="entry name" value="ZF_GRF"/>
    <property type="match status" value="1"/>
</dbReference>
<keyword evidence="6" id="KW-0862">Zinc</keyword>
<proteinExistence type="inferred from homology"/>
<feature type="site" description="Transition state stabilizer" evidence="11">
    <location>
        <position position="200"/>
    </location>
</feature>
<feature type="compositionally biased region" description="Polar residues" evidence="14">
    <location>
        <begin position="422"/>
        <end position="453"/>
    </location>
</feature>
<feature type="site" description="Important for catalytic activity" evidence="11">
    <location>
        <position position="278"/>
    </location>
</feature>
<name>A0A6A4WDW9_AMPAM</name>
<evidence type="ECO:0000256" key="8">
    <source>
        <dbReference type="ARBA" id="ARBA00023242"/>
    </source>
</evidence>
<protein>
    <recommendedName>
        <fullName evidence="13">DNA-(apurinic or apyrimidinic site) endonuclease</fullName>
        <ecNumber evidence="13">3.1.-.-</ecNumber>
    </recommendedName>
</protein>
<feature type="active site" description="Proton donor/acceptor" evidence="9">
    <location>
        <position position="198"/>
    </location>
</feature>
<dbReference type="GO" id="GO:0008311">
    <property type="term" value="F:double-stranded DNA 3'-5' DNA exonuclease activity"/>
    <property type="evidence" value="ECO:0007669"/>
    <property type="project" value="UniProtKB-EC"/>
</dbReference>
<dbReference type="GO" id="GO:0003906">
    <property type="term" value="F:DNA-(apurinic or apyrimidinic site) endonuclease activity"/>
    <property type="evidence" value="ECO:0007669"/>
    <property type="project" value="TreeGrafter"/>
</dbReference>
<evidence type="ECO:0000259" key="15">
    <source>
        <dbReference type="PROSITE" id="PS51999"/>
    </source>
</evidence>
<comment type="caution">
    <text evidence="16">The sequence shown here is derived from an EMBL/GenBank/DDBJ whole genome shotgun (WGS) entry which is preliminary data.</text>
</comment>
<keyword evidence="5" id="KW-0378">Hydrolase</keyword>
<dbReference type="InterPro" id="IPR010666">
    <property type="entry name" value="Znf_GRF"/>
</dbReference>
<dbReference type="InterPro" id="IPR036691">
    <property type="entry name" value="Endo/exonu/phosph_ase_sf"/>
</dbReference>
<feature type="active site" description="Proton acceptor" evidence="9">
    <location>
        <position position="306"/>
    </location>
</feature>
<feature type="site" description="Interaction with DNA substrate" evidence="11">
    <location>
        <position position="306"/>
    </location>
</feature>
<keyword evidence="8" id="KW-0539">Nucleus</keyword>
<evidence type="ECO:0000256" key="14">
    <source>
        <dbReference type="SAM" id="MobiDB-lite"/>
    </source>
</evidence>
<dbReference type="GO" id="GO:0008081">
    <property type="term" value="F:phosphoric diester hydrolase activity"/>
    <property type="evidence" value="ECO:0007669"/>
    <property type="project" value="TreeGrafter"/>
</dbReference>
<evidence type="ECO:0000256" key="11">
    <source>
        <dbReference type="PIRSR" id="PIRSR604808-3"/>
    </source>
</evidence>
<feature type="binding site" evidence="10">
    <location>
        <position position="305"/>
    </location>
    <ligand>
        <name>Mg(2+)</name>
        <dbReference type="ChEBI" id="CHEBI:18420"/>
        <label>1</label>
    </ligand>
</feature>
<evidence type="ECO:0000256" key="2">
    <source>
        <dbReference type="ARBA" id="ARBA00007092"/>
    </source>
</evidence>
<keyword evidence="17" id="KW-1185">Reference proteome</keyword>
<feature type="domain" description="GRF-type" evidence="15">
    <location>
        <begin position="481"/>
        <end position="530"/>
    </location>
</feature>
<dbReference type="EMBL" id="VIIS01001102">
    <property type="protein sequence ID" value="KAF0302034.1"/>
    <property type="molecule type" value="Genomic_DNA"/>
</dbReference>
<dbReference type="NCBIfam" id="TIGR00633">
    <property type="entry name" value="xth"/>
    <property type="match status" value="1"/>
</dbReference>
<dbReference type="Pfam" id="PF03372">
    <property type="entry name" value="Exo_endo_phos"/>
    <property type="match status" value="1"/>
</dbReference>
<keyword evidence="10" id="KW-0464">Manganese</keyword>
<feature type="binding site" evidence="10">
    <location>
        <position position="198"/>
    </location>
    <ligand>
        <name>Mg(2+)</name>
        <dbReference type="ChEBI" id="CHEBI:18420"/>
        <label>1</label>
    </ligand>
</feature>
<sequence length="548" mass="58763">MDMGNIHNQVMYTVTTWNINGLRSAKDLKQMLDKLDSDIICFQETKITREMLSEPLAIVPGYTSYFDFSRRRSGYSGVATYCRQSATPSAAEAGVAGSGADSDSVGCYGEIGAELEPAERKELDSEGRCVITLHRTACQCPSSSEGSSCHVAILNVYCPRVDPDRPERLTYKLLFYRALRLRAAALRAAGHHVLLVGDLNCSHRPADSCDPGDLKEFAASPSRRFLDDWLCEPIAAEAAAPDQLVDSFRLLHPAATEVYTCWNTQRAARQLNFGTRIDYVLCDAPAAAAGLVHRCDVLAEVQGSDHCPVRATIGARLEAAGRPPPACTRYYPEFAGRQLTIKQWCSGQAPGGKRPPQQPVQRQAGKRARGGQATLLGFVKRSKVPSSNSGGGGGKGLNVDAPSGELRDDSSQSSDRVYAGESDQTTEGGAATENSGTVESCDSSGGSWQSTPTEPDGAERKVAAAAAFWSETLRALRPPPCRGHREPCVQRVVKKAGPNLGKQFWCCARGVGKPGDPEAHCGHFEWLRRGGRGRSSDVTAAVAGSVAS</sequence>